<dbReference type="EMBL" id="CP098251">
    <property type="protein sequence ID" value="WAV90482.1"/>
    <property type="molecule type" value="Genomic_DNA"/>
</dbReference>
<dbReference type="Gene3D" id="1.20.1740.10">
    <property type="entry name" value="Amino acid/polyamine transporter I"/>
    <property type="match status" value="1"/>
</dbReference>
<dbReference type="Proteomes" id="UP001164819">
    <property type="component" value="Chromosome"/>
</dbReference>
<feature type="transmembrane region" description="Helical" evidence="6">
    <location>
        <begin position="20"/>
        <end position="38"/>
    </location>
</feature>
<feature type="transmembrane region" description="Helical" evidence="6">
    <location>
        <begin position="249"/>
        <end position="268"/>
    </location>
</feature>
<keyword evidence="2" id="KW-0813">Transport</keyword>
<feature type="transmembrane region" description="Helical" evidence="6">
    <location>
        <begin position="160"/>
        <end position="186"/>
    </location>
</feature>
<dbReference type="InterPro" id="IPR004841">
    <property type="entry name" value="AA-permease/SLC12A_dom"/>
</dbReference>
<evidence type="ECO:0000256" key="1">
    <source>
        <dbReference type="ARBA" id="ARBA00004141"/>
    </source>
</evidence>
<proteinExistence type="predicted"/>
<reference evidence="8" key="1">
    <citation type="journal article" date="2022" name="Front. Microbiol.">
        <title>New perspectives on an old grouping: The genomic and phenotypic variability of Oxalobacter formigenes and the implications for calcium oxalate stone prevention.</title>
        <authorList>
            <person name="Chmiel J.A."/>
            <person name="Carr C."/>
            <person name="Stuivenberg G.A."/>
            <person name="Venema R."/>
            <person name="Chanyi R.M."/>
            <person name="Al K.F."/>
            <person name="Giguere D."/>
            <person name="Say H."/>
            <person name="Akouris P.P."/>
            <person name="Dominguez Romero S.A."/>
            <person name="Kwong A."/>
            <person name="Tai V."/>
            <person name="Koval S.F."/>
            <person name="Razvi H."/>
            <person name="Bjazevic J."/>
            <person name="Burton J.P."/>
        </authorList>
    </citation>
    <scope>NUCLEOTIDE SEQUENCE</scope>
    <source>
        <strain evidence="8">OxK</strain>
    </source>
</reference>
<dbReference type="PANTHER" id="PTHR43495:SF5">
    <property type="entry name" value="GAMMA-AMINOBUTYRIC ACID PERMEASE"/>
    <property type="match status" value="1"/>
</dbReference>
<feature type="transmembrane region" description="Helical" evidence="6">
    <location>
        <begin position="206"/>
        <end position="228"/>
    </location>
</feature>
<feature type="transmembrane region" description="Helical" evidence="6">
    <location>
        <begin position="101"/>
        <end position="125"/>
    </location>
</feature>
<feature type="transmembrane region" description="Helical" evidence="6">
    <location>
        <begin position="410"/>
        <end position="432"/>
    </location>
</feature>
<feature type="transmembrane region" description="Helical" evidence="6">
    <location>
        <begin position="131"/>
        <end position="148"/>
    </location>
</feature>
<sequence>MSSRNDTKDKESRFQRSMQLRHLIMLSLGGVLGSGLFFGTGHVIANVGAFGTVLAYLIGAFMVYLIMLSLGELSVMHPEPGSFHFYASRYISPASGYAVAWLYWLNWTVTLGTAFTAVGFAMQYWFPRVPVWVWCLVFGILVYLLNVIDTRFFAESEFYLSLIKVGMIQIFIVLGACAFFDVIPFGQNGSPGLSYLKGEGGLLPHGLAPLLFTMVTVCFAYSGTELIGVAAGETSNPEKVIPMAVKASLLRLVVFFVGTVLIVALLVSPETATVSKSPFITVFEEMGIPYTADIFNFVIITAILSSANTGLFASGRMVWSLGHEGMMPARLARLNRKGVPVNAITFSMIGGLLALASSVVAADTVFVILVSIVGFATVAVWLSICVAHYRFRKQFLAEGHTLSELKYRCPFYPFVPVAGAVMCIAVMIGMGIDPEQRIALYCGIPFTILCYIACHLTRKIRKDIQPEKETEAASPCENTVD</sequence>
<dbReference type="GO" id="GO:0055085">
    <property type="term" value="P:transmembrane transport"/>
    <property type="evidence" value="ECO:0007669"/>
    <property type="project" value="InterPro"/>
</dbReference>
<organism evidence="8">
    <name type="scientific">Oxalobacter aliiformigenes</name>
    <dbReference type="NCBI Taxonomy" id="2946593"/>
    <lineage>
        <taxon>Bacteria</taxon>
        <taxon>Pseudomonadati</taxon>
        <taxon>Pseudomonadota</taxon>
        <taxon>Betaproteobacteria</taxon>
        <taxon>Burkholderiales</taxon>
        <taxon>Oxalobacteraceae</taxon>
        <taxon>Oxalobacter</taxon>
    </lineage>
</organism>
<dbReference type="RefSeq" id="WP_269315547.1">
    <property type="nucleotide sequence ID" value="NZ_CP098251.1"/>
</dbReference>
<protein>
    <submittedName>
        <fullName evidence="8">Amino acid permease</fullName>
    </submittedName>
</protein>
<evidence type="ECO:0000256" key="2">
    <source>
        <dbReference type="ARBA" id="ARBA00022448"/>
    </source>
</evidence>
<keyword evidence="5 6" id="KW-0472">Membrane</keyword>
<dbReference type="Pfam" id="PF00324">
    <property type="entry name" value="AA_permease"/>
    <property type="match status" value="1"/>
</dbReference>
<feature type="transmembrane region" description="Helical" evidence="6">
    <location>
        <begin position="366"/>
        <end position="389"/>
    </location>
</feature>
<feature type="transmembrane region" description="Helical" evidence="6">
    <location>
        <begin position="438"/>
        <end position="456"/>
    </location>
</feature>
<name>A0A9E9NTC8_9BURK</name>
<dbReference type="AlphaFoldDB" id="A0A9E9NTC8"/>
<keyword evidence="3 6" id="KW-0812">Transmembrane</keyword>
<accession>A0A9E9NTC8</accession>
<dbReference type="PIRSF" id="PIRSF006060">
    <property type="entry name" value="AA_transporter"/>
    <property type="match status" value="1"/>
</dbReference>
<dbReference type="FunFam" id="1.20.1740.10:FF:000001">
    <property type="entry name" value="Amino acid permease"/>
    <property type="match status" value="1"/>
</dbReference>
<dbReference type="GO" id="GO:0016020">
    <property type="term" value="C:membrane"/>
    <property type="evidence" value="ECO:0007669"/>
    <property type="project" value="UniProtKB-SubCell"/>
</dbReference>
<evidence type="ECO:0000313" key="8">
    <source>
        <dbReference type="EMBL" id="WAV90482.1"/>
    </source>
</evidence>
<evidence type="ECO:0000256" key="3">
    <source>
        <dbReference type="ARBA" id="ARBA00022692"/>
    </source>
</evidence>
<feature type="transmembrane region" description="Helical" evidence="6">
    <location>
        <begin position="294"/>
        <end position="319"/>
    </location>
</feature>
<feature type="domain" description="Amino acid permease/ SLC12A" evidence="7">
    <location>
        <begin position="22"/>
        <end position="462"/>
    </location>
</feature>
<dbReference type="PANTHER" id="PTHR43495">
    <property type="entry name" value="GABA PERMEASE"/>
    <property type="match status" value="1"/>
</dbReference>
<evidence type="ECO:0000256" key="5">
    <source>
        <dbReference type="ARBA" id="ARBA00023136"/>
    </source>
</evidence>
<keyword evidence="4 6" id="KW-1133">Transmembrane helix</keyword>
<evidence type="ECO:0000259" key="7">
    <source>
        <dbReference type="Pfam" id="PF00324"/>
    </source>
</evidence>
<comment type="subcellular location">
    <subcellularLocation>
        <location evidence="1">Membrane</location>
        <topology evidence="1">Multi-pass membrane protein</topology>
    </subcellularLocation>
</comment>
<feature type="transmembrane region" description="Helical" evidence="6">
    <location>
        <begin position="339"/>
        <end position="360"/>
    </location>
</feature>
<feature type="transmembrane region" description="Helical" evidence="6">
    <location>
        <begin position="44"/>
        <end position="67"/>
    </location>
</feature>
<evidence type="ECO:0000256" key="6">
    <source>
        <dbReference type="SAM" id="Phobius"/>
    </source>
</evidence>
<gene>
    <name evidence="8" type="ORF">NB646_06305</name>
</gene>
<evidence type="ECO:0000256" key="4">
    <source>
        <dbReference type="ARBA" id="ARBA00022989"/>
    </source>
</evidence>